<comment type="caution">
    <text evidence="7">The sequence shown here is derived from an EMBL/GenBank/DDBJ whole genome shotgun (WGS) entry which is preliminary data.</text>
</comment>
<dbReference type="SUPFAM" id="SSF53850">
    <property type="entry name" value="Periplasmic binding protein-like II"/>
    <property type="match status" value="1"/>
</dbReference>
<dbReference type="PANTHER" id="PTHR30290">
    <property type="entry name" value="PERIPLASMIC BINDING COMPONENT OF ABC TRANSPORTER"/>
    <property type="match status" value="1"/>
</dbReference>
<proteinExistence type="inferred from homology"/>
<keyword evidence="4 5" id="KW-0732">Signal</keyword>
<dbReference type="Gene3D" id="3.40.190.10">
    <property type="entry name" value="Periplasmic binding protein-like II"/>
    <property type="match status" value="1"/>
</dbReference>
<comment type="similarity">
    <text evidence="2">Belongs to the bacterial solute-binding protein 5 family.</text>
</comment>
<organism evidence="7 8">
    <name type="scientific">Pseudaminobacter salicylatoxidans</name>
    <dbReference type="NCBI Taxonomy" id="93369"/>
    <lineage>
        <taxon>Bacteria</taxon>
        <taxon>Pseudomonadati</taxon>
        <taxon>Pseudomonadota</taxon>
        <taxon>Alphaproteobacteria</taxon>
        <taxon>Hyphomicrobiales</taxon>
        <taxon>Phyllobacteriaceae</taxon>
        <taxon>Pseudaminobacter</taxon>
    </lineage>
</organism>
<sequence length="531" mass="59082">MLLKNFLKATVFAVSLSVAGGAMLAPSFAEVVYNRGNSADPESLDPHKTSTVYEAHILRDLFEGLVMQDQNADLIPGAAESWTVSDDGKVYTFKLRGDGVWSDGAPVTADDFVYSFRRLLDPATAAEYASMLYVVKNGEDVNTGKVKPEELGVRAVDASTFEVTLNSPTPYFLEMLTHQSTYPVNKVSIEKLGNDWIKPGNLVSNGAYTLAEFTPNDHIKLVKNPKFHDAANVKIDVVNYIPTEDRSTAMKRFEAGELDSNDDLPTEQLADLKAKFGDQLRIGPYLGTYYYAIKTDKEPWNNPELRNAISMAIDRDFLAEKVWQNSMLPGYSMVPPGIDGYTSAMASFAEESQIDREDKAKEILEKLGYGPDKPLKMEIRYNTSENHKNTAVAIQEQLKPLGVEVTLLNTDTKTHYGHLEQKGDYDVARAGWIADYKDPETFLGISRKASGNNYSNFDSPKFEEAMDKAAAAGGKPEERMKELENAERVLVDEVGNIPLLYYSFHNLVSSKLHGFESNVMDVHPSRFISKD</sequence>
<dbReference type="Pfam" id="PF00496">
    <property type="entry name" value="SBP_bac_5"/>
    <property type="match status" value="1"/>
</dbReference>
<keyword evidence="8" id="KW-1185">Reference proteome</keyword>
<dbReference type="Gene3D" id="3.90.76.10">
    <property type="entry name" value="Dipeptide-binding Protein, Domain 1"/>
    <property type="match status" value="1"/>
</dbReference>
<feature type="domain" description="Solute-binding protein family 5" evidence="6">
    <location>
        <begin position="74"/>
        <end position="452"/>
    </location>
</feature>
<evidence type="ECO:0000259" key="6">
    <source>
        <dbReference type="Pfam" id="PF00496"/>
    </source>
</evidence>
<evidence type="ECO:0000256" key="3">
    <source>
        <dbReference type="ARBA" id="ARBA00022448"/>
    </source>
</evidence>
<keyword evidence="3" id="KW-0813">Transport</keyword>
<evidence type="ECO:0000256" key="2">
    <source>
        <dbReference type="ARBA" id="ARBA00005695"/>
    </source>
</evidence>
<dbReference type="CDD" id="cd08504">
    <property type="entry name" value="PBP2_OppA"/>
    <property type="match status" value="1"/>
</dbReference>
<dbReference type="FunFam" id="3.90.76.10:FF:000001">
    <property type="entry name" value="Oligopeptide ABC transporter substrate-binding protein"/>
    <property type="match status" value="1"/>
</dbReference>
<dbReference type="EMBL" id="QGGG01000003">
    <property type="protein sequence ID" value="PWJ85383.1"/>
    <property type="molecule type" value="Genomic_DNA"/>
</dbReference>
<feature type="chain" id="PRO_5016347297" evidence="5">
    <location>
        <begin position="25"/>
        <end position="531"/>
    </location>
</feature>
<dbReference type="GO" id="GO:0015833">
    <property type="term" value="P:peptide transport"/>
    <property type="evidence" value="ECO:0007669"/>
    <property type="project" value="TreeGrafter"/>
</dbReference>
<feature type="signal peptide" evidence="5">
    <location>
        <begin position="1"/>
        <end position="24"/>
    </location>
</feature>
<evidence type="ECO:0000313" key="7">
    <source>
        <dbReference type="EMBL" id="PWJ85383.1"/>
    </source>
</evidence>
<dbReference type="STRING" id="1192868.GCA_000304395_00009"/>
<name>A0A316C821_PSESE</name>
<gene>
    <name evidence="7" type="ORF">C7441_103240</name>
</gene>
<dbReference type="AlphaFoldDB" id="A0A316C821"/>
<dbReference type="GO" id="GO:1904680">
    <property type="term" value="F:peptide transmembrane transporter activity"/>
    <property type="evidence" value="ECO:0007669"/>
    <property type="project" value="TreeGrafter"/>
</dbReference>
<protein>
    <submittedName>
        <fullName evidence="7">Oligopeptide transport system substrate-binding protein</fullName>
    </submittedName>
</protein>
<evidence type="ECO:0000256" key="4">
    <source>
        <dbReference type="ARBA" id="ARBA00022729"/>
    </source>
</evidence>
<reference evidence="7 8" key="1">
    <citation type="submission" date="2018-05" db="EMBL/GenBank/DDBJ databases">
        <title>Genomic Encyclopedia of Type Strains, Phase IV (KMG-IV): sequencing the most valuable type-strain genomes for metagenomic binning, comparative biology and taxonomic classification.</title>
        <authorList>
            <person name="Goeker M."/>
        </authorList>
    </citation>
    <scope>NUCLEOTIDE SEQUENCE [LARGE SCALE GENOMIC DNA]</scope>
    <source>
        <strain evidence="7 8">DSM 6986</strain>
    </source>
</reference>
<dbReference type="PIRSF" id="PIRSF002741">
    <property type="entry name" value="MppA"/>
    <property type="match status" value="1"/>
</dbReference>
<comment type="subcellular location">
    <subcellularLocation>
        <location evidence="1">Periplasm</location>
    </subcellularLocation>
</comment>
<dbReference type="GO" id="GO:0043190">
    <property type="term" value="C:ATP-binding cassette (ABC) transporter complex"/>
    <property type="evidence" value="ECO:0007669"/>
    <property type="project" value="InterPro"/>
</dbReference>
<evidence type="ECO:0000256" key="1">
    <source>
        <dbReference type="ARBA" id="ARBA00004418"/>
    </source>
</evidence>
<dbReference type="PANTHER" id="PTHR30290:SF10">
    <property type="entry name" value="PERIPLASMIC OLIGOPEPTIDE-BINDING PROTEIN-RELATED"/>
    <property type="match status" value="1"/>
</dbReference>
<dbReference type="InterPro" id="IPR039424">
    <property type="entry name" value="SBP_5"/>
</dbReference>
<dbReference type="InterPro" id="IPR000914">
    <property type="entry name" value="SBP_5_dom"/>
</dbReference>
<dbReference type="Gene3D" id="3.10.105.10">
    <property type="entry name" value="Dipeptide-binding Protein, Domain 3"/>
    <property type="match status" value="1"/>
</dbReference>
<dbReference type="Proteomes" id="UP000245396">
    <property type="component" value="Unassembled WGS sequence"/>
</dbReference>
<accession>A0A316C821</accession>
<evidence type="ECO:0000313" key="8">
    <source>
        <dbReference type="Proteomes" id="UP000245396"/>
    </source>
</evidence>
<dbReference type="InterPro" id="IPR030678">
    <property type="entry name" value="Peptide/Ni-bd"/>
</dbReference>
<dbReference type="GO" id="GO:0030288">
    <property type="term" value="C:outer membrane-bounded periplasmic space"/>
    <property type="evidence" value="ECO:0007669"/>
    <property type="project" value="TreeGrafter"/>
</dbReference>
<evidence type="ECO:0000256" key="5">
    <source>
        <dbReference type="SAM" id="SignalP"/>
    </source>
</evidence>